<dbReference type="Gene3D" id="1.20.120.1080">
    <property type="match status" value="1"/>
</dbReference>
<keyword evidence="11" id="KW-1185">Reference proteome</keyword>
<dbReference type="InterPro" id="IPR011709">
    <property type="entry name" value="DEAD-box_helicase_OB_fold"/>
</dbReference>
<accession>A0A183US27</accession>
<feature type="region of interest" description="Disordered" evidence="7">
    <location>
        <begin position="1"/>
        <end position="32"/>
    </location>
</feature>
<name>A0A183US27_TOXCA</name>
<feature type="compositionally biased region" description="Basic and acidic residues" evidence="7">
    <location>
        <begin position="1"/>
        <end position="14"/>
    </location>
</feature>
<dbReference type="WBParaSite" id="TCNE_0001129701-mRNA-1">
    <property type="protein sequence ID" value="TCNE_0001129701-mRNA-1"/>
    <property type="gene ID" value="TCNE_0001129701"/>
</dbReference>
<dbReference type="GO" id="GO:0005730">
    <property type="term" value="C:nucleolus"/>
    <property type="evidence" value="ECO:0007669"/>
    <property type="project" value="TreeGrafter"/>
</dbReference>
<evidence type="ECO:0000313" key="10">
    <source>
        <dbReference type="EMBL" id="VDM42618.1"/>
    </source>
</evidence>
<evidence type="ECO:0000259" key="9">
    <source>
        <dbReference type="PROSITE" id="PS51194"/>
    </source>
</evidence>
<dbReference type="SUPFAM" id="SSF52540">
    <property type="entry name" value="P-loop containing nucleoside triphosphate hydrolases"/>
    <property type="match status" value="1"/>
</dbReference>
<dbReference type="PROSITE" id="PS51194">
    <property type="entry name" value="HELICASE_CTER"/>
    <property type="match status" value="1"/>
</dbReference>
<keyword evidence="2" id="KW-0547">Nucleotide-binding</keyword>
<evidence type="ECO:0000256" key="7">
    <source>
        <dbReference type="SAM" id="MobiDB-lite"/>
    </source>
</evidence>
<reference evidence="10 11" key="2">
    <citation type="submission" date="2018-11" db="EMBL/GenBank/DDBJ databases">
        <authorList>
            <consortium name="Pathogen Informatics"/>
        </authorList>
    </citation>
    <scope>NUCLEOTIDE SEQUENCE [LARGE SCALE GENOMIC DNA]</scope>
</reference>
<reference evidence="12" key="1">
    <citation type="submission" date="2016-06" db="UniProtKB">
        <authorList>
            <consortium name="WormBaseParasite"/>
        </authorList>
    </citation>
    <scope>IDENTIFICATION</scope>
</reference>
<evidence type="ECO:0000256" key="5">
    <source>
        <dbReference type="ARBA" id="ARBA00022840"/>
    </source>
</evidence>
<keyword evidence="5" id="KW-0067">ATP-binding</keyword>
<sequence length="658" mass="73564">MWEERRGDQSEGHATKKRLGNEHSNGNKAGNGLIKKRRFARADLPINAVRSELANAIKANRVCIVAAKTASGKSTQVPQICYEEGLHGDGMIAITQPRRVAAVTLARRVATEMNTELGELVGYKVRFENVVSDKTKIVYGTDGIFLREAFYDSMLSRYSLVIVDEAHERSLHTDVLLYVLRLCYEQRKSSTPLTIVIMSATLETDLFSEYFSNAPVFMVKGQRHPIELFYANSLNSVSDDYMFNALVALMQIHRTEPVDWDVLVFLTGQEEIEFACKKAREAAQLTDHALVALPLYAGLTDAAQMKVFEPVETPNTRKVIFATNIAETSVTIPGIRIVIDTGKIKIKTFLADRRIDVLRVEDESKASATQRAGRAGREAPGKCFRLYPEKHFAEMRPTAVPEVLRTNLCTVLLELFRIGLTRVRSLSLISPPPEEALNAAQLLLQLLDAVQPPDKKDRVHLTDMGTRLAAFPVDPPLARVLLAASQNGCLEEALTIVAFMSTDSVFITTTHNRECCTEGKRLFEAPEGDHCTMLNVYKGYRAARKEKKVKEWCAANSMQERVLGTVFKIRRQLREICLKNTMNLQSCGTDLTKLRKAMCAGLFMNACEYDKSSDGYHLINTSSLLIKIHPSSCLARSRPTAFIFSELVRTNQLYASLS</sequence>
<feature type="domain" description="Helicase C-terminal" evidence="9">
    <location>
        <begin position="245"/>
        <end position="419"/>
    </location>
</feature>
<dbReference type="InterPro" id="IPR002464">
    <property type="entry name" value="DNA/RNA_helicase_DEAH_CS"/>
</dbReference>
<dbReference type="GO" id="GO:0003724">
    <property type="term" value="F:RNA helicase activity"/>
    <property type="evidence" value="ECO:0007669"/>
    <property type="project" value="UniProtKB-EC"/>
</dbReference>
<dbReference type="PANTHER" id="PTHR18934:SF118">
    <property type="entry name" value="ATP-DEPENDENT RNA HELICASE DHX33"/>
    <property type="match status" value="1"/>
</dbReference>
<dbReference type="InterPro" id="IPR001650">
    <property type="entry name" value="Helicase_C-like"/>
</dbReference>
<keyword evidence="3" id="KW-0378">Hydrolase</keyword>
<dbReference type="SMART" id="SM00487">
    <property type="entry name" value="DEXDc"/>
    <property type="match status" value="1"/>
</dbReference>
<dbReference type="GO" id="GO:0045943">
    <property type="term" value="P:positive regulation of transcription by RNA polymerase I"/>
    <property type="evidence" value="ECO:0007669"/>
    <property type="project" value="TreeGrafter"/>
</dbReference>
<dbReference type="InterPro" id="IPR014001">
    <property type="entry name" value="Helicase_ATP-bd"/>
</dbReference>
<dbReference type="GO" id="GO:0016787">
    <property type="term" value="F:hydrolase activity"/>
    <property type="evidence" value="ECO:0007669"/>
    <property type="project" value="UniProtKB-KW"/>
</dbReference>
<dbReference type="Pfam" id="PF00271">
    <property type="entry name" value="Helicase_C"/>
    <property type="match status" value="1"/>
</dbReference>
<evidence type="ECO:0000313" key="11">
    <source>
        <dbReference type="Proteomes" id="UP000050794"/>
    </source>
</evidence>
<dbReference type="InterPro" id="IPR027417">
    <property type="entry name" value="P-loop_NTPase"/>
</dbReference>
<gene>
    <name evidence="10" type="ORF">TCNE_LOCUS11297</name>
</gene>
<keyword evidence="4" id="KW-0347">Helicase</keyword>
<dbReference type="GO" id="GO:0003725">
    <property type="term" value="F:double-stranded RNA binding"/>
    <property type="evidence" value="ECO:0007669"/>
    <property type="project" value="TreeGrafter"/>
</dbReference>
<dbReference type="EC" id="3.6.4.13" evidence="1"/>
<dbReference type="SMART" id="SM00490">
    <property type="entry name" value="HELICc"/>
    <property type="match status" value="1"/>
</dbReference>
<dbReference type="GO" id="GO:0005524">
    <property type="term" value="F:ATP binding"/>
    <property type="evidence" value="ECO:0007669"/>
    <property type="project" value="UniProtKB-KW"/>
</dbReference>
<dbReference type="InterPro" id="IPR011545">
    <property type="entry name" value="DEAD/DEAH_box_helicase_dom"/>
</dbReference>
<dbReference type="Pfam" id="PF21010">
    <property type="entry name" value="HA2_C"/>
    <property type="match status" value="1"/>
</dbReference>
<feature type="domain" description="Helicase ATP-binding" evidence="8">
    <location>
        <begin position="54"/>
        <end position="220"/>
    </location>
</feature>
<dbReference type="InterPro" id="IPR007502">
    <property type="entry name" value="Helicase-assoc_dom"/>
</dbReference>
<evidence type="ECO:0000256" key="1">
    <source>
        <dbReference type="ARBA" id="ARBA00012552"/>
    </source>
</evidence>
<dbReference type="Gene3D" id="3.40.50.300">
    <property type="entry name" value="P-loop containing nucleotide triphosphate hydrolases"/>
    <property type="match status" value="2"/>
</dbReference>
<evidence type="ECO:0000256" key="2">
    <source>
        <dbReference type="ARBA" id="ARBA00022741"/>
    </source>
</evidence>
<dbReference type="Proteomes" id="UP000050794">
    <property type="component" value="Unassembled WGS sequence"/>
</dbReference>
<evidence type="ECO:0000313" key="12">
    <source>
        <dbReference type="WBParaSite" id="TCNE_0001129701-mRNA-1"/>
    </source>
</evidence>
<dbReference type="Pfam" id="PF07717">
    <property type="entry name" value="OB_NTP_bind"/>
    <property type="match status" value="1"/>
</dbReference>
<evidence type="ECO:0000256" key="3">
    <source>
        <dbReference type="ARBA" id="ARBA00022801"/>
    </source>
</evidence>
<comment type="catalytic activity">
    <reaction evidence="6">
        <text>ATP + H2O = ADP + phosphate + H(+)</text>
        <dbReference type="Rhea" id="RHEA:13065"/>
        <dbReference type="ChEBI" id="CHEBI:15377"/>
        <dbReference type="ChEBI" id="CHEBI:15378"/>
        <dbReference type="ChEBI" id="CHEBI:30616"/>
        <dbReference type="ChEBI" id="CHEBI:43474"/>
        <dbReference type="ChEBI" id="CHEBI:456216"/>
        <dbReference type="EC" id="3.6.4.13"/>
    </reaction>
</comment>
<dbReference type="PANTHER" id="PTHR18934">
    <property type="entry name" value="ATP-DEPENDENT RNA HELICASE"/>
    <property type="match status" value="1"/>
</dbReference>
<dbReference type="EMBL" id="UYWY01020812">
    <property type="protein sequence ID" value="VDM42618.1"/>
    <property type="molecule type" value="Genomic_DNA"/>
</dbReference>
<dbReference type="Pfam" id="PF00270">
    <property type="entry name" value="DEAD"/>
    <property type="match status" value="1"/>
</dbReference>
<evidence type="ECO:0000256" key="4">
    <source>
        <dbReference type="ARBA" id="ARBA00022806"/>
    </source>
</evidence>
<dbReference type="SMART" id="SM00847">
    <property type="entry name" value="HA2"/>
    <property type="match status" value="1"/>
</dbReference>
<dbReference type="AlphaFoldDB" id="A0A183US27"/>
<dbReference type="PROSITE" id="PS00690">
    <property type="entry name" value="DEAH_ATP_HELICASE"/>
    <property type="match status" value="1"/>
</dbReference>
<proteinExistence type="predicted"/>
<protein>
    <recommendedName>
        <fullName evidence="1">RNA helicase</fullName>
        <ecNumber evidence="1">3.6.4.13</ecNumber>
    </recommendedName>
</protein>
<dbReference type="PROSITE" id="PS51192">
    <property type="entry name" value="HELICASE_ATP_BIND_1"/>
    <property type="match status" value="1"/>
</dbReference>
<dbReference type="CDD" id="cd18791">
    <property type="entry name" value="SF2_C_RHA"/>
    <property type="match status" value="1"/>
</dbReference>
<evidence type="ECO:0000259" key="8">
    <source>
        <dbReference type="PROSITE" id="PS51192"/>
    </source>
</evidence>
<evidence type="ECO:0000256" key="6">
    <source>
        <dbReference type="ARBA" id="ARBA00047984"/>
    </source>
</evidence>
<organism evidence="11 12">
    <name type="scientific">Toxocara canis</name>
    <name type="common">Canine roundworm</name>
    <dbReference type="NCBI Taxonomy" id="6265"/>
    <lineage>
        <taxon>Eukaryota</taxon>
        <taxon>Metazoa</taxon>
        <taxon>Ecdysozoa</taxon>
        <taxon>Nematoda</taxon>
        <taxon>Chromadorea</taxon>
        <taxon>Rhabditida</taxon>
        <taxon>Spirurina</taxon>
        <taxon>Ascaridomorpha</taxon>
        <taxon>Ascaridoidea</taxon>
        <taxon>Toxocaridae</taxon>
        <taxon>Toxocara</taxon>
    </lineage>
</organism>